<feature type="transmembrane region" description="Helical" evidence="1">
    <location>
        <begin position="6"/>
        <end position="24"/>
    </location>
</feature>
<feature type="transmembrane region" description="Helical" evidence="1">
    <location>
        <begin position="36"/>
        <end position="69"/>
    </location>
</feature>
<dbReference type="Proteomes" id="UP000260649">
    <property type="component" value="Unassembled WGS sequence"/>
</dbReference>
<keyword evidence="1" id="KW-1133">Transmembrane helix</keyword>
<keyword evidence="3" id="KW-1185">Reference proteome</keyword>
<reference evidence="2 3" key="1">
    <citation type="submission" date="2018-07" db="EMBL/GenBank/DDBJ databases">
        <title>GABA Modulating Bacteria of the Human Gut Microbiota.</title>
        <authorList>
            <person name="Strandwitz P."/>
            <person name="Kim K.H."/>
            <person name="Terekhova D."/>
            <person name="Liu J.K."/>
            <person name="Sharma A."/>
            <person name="Levering J."/>
            <person name="Mcdonald D."/>
            <person name="Dietrich D."/>
            <person name="Ramadhar T.R."/>
            <person name="Lekbua A."/>
            <person name="Mroue N."/>
            <person name="Liston C."/>
            <person name="Stewart E.J."/>
            <person name="Dubin M.J."/>
            <person name="Zengler K."/>
            <person name="Knight R."/>
            <person name="Gilbert J.A."/>
            <person name="Clardy J."/>
            <person name="Lewis K."/>
        </authorList>
    </citation>
    <scope>NUCLEOTIDE SEQUENCE [LARGE SCALE GENOMIC DNA]</scope>
    <source>
        <strain evidence="2 3">KLE1738</strain>
    </source>
</reference>
<dbReference type="AlphaFoldDB" id="A0A3E2B739"/>
<protein>
    <submittedName>
        <fullName evidence="2">DUF4491 family protein</fullName>
    </submittedName>
</protein>
<gene>
    <name evidence="2" type="ORF">DV520_01140</name>
</gene>
<evidence type="ECO:0000313" key="2">
    <source>
        <dbReference type="EMBL" id="RFT07863.1"/>
    </source>
</evidence>
<sequence>MEGVVVGIVALVMIGVFHPIVIKCEYYFSHRIWPLFLAAGIGFLLAALFTEGMLSMILGLAGVSCLWSIRELQEQAQRVEKGWFPKNPNRKEPMDCTK</sequence>
<comment type="caution">
    <text evidence="2">The sequence shown here is derived from an EMBL/GenBank/DDBJ whole genome shotgun (WGS) entry which is preliminary data.</text>
</comment>
<accession>A0A3E2B739</accession>
<keyword evidence="1" id="KW-0812">Transmembrane</keyword>
<keyword evidence="1" id="KW-0472">Membrane</keyword>
<name>A0A3E2B739_9FIRM</name>
<evidence type="ECO:0000256" key="1">
    <source>
        <dbReference type="SAM" id="Phobius"/>
    </source>
</evidence>
<dbReference type="InterPro" id="IPR027890">
    <property type="entry name" value="DUF4491"/>
</dbReference>
<dbReference type="OrthoDB" id="9814848at2"/>
<organism evidence="2 3">
    <name type="scientific">Evtepia gabavorous</name>
    <dbReference type="NCBI Taxonomy" id="2211183"/>
    <lineage>
        <taxon>Bacteria</taxon>
        <taxon>Bacillati</taxon>
        <taxon>Bacillota</taxon>
        <taxon>Clostridia</taxon>
        <taxon>Eubacteriales</taxon>
        <taxon>Evtepia</taxon>
    </lineage>
</organism>
<dbReference type="EMBL" id="QQRQ01000001">
    <property type="protein sequence ID" value="RFT07863.1"/>
    <property type="molecule type" value="Genomic_DNA"/>
</dbReference>
<evidence type="ECO:0000313" key="3">
    <source>
        <dbReference type="Proteomes" id="UP000260649"/>
    </source>
</evidence>
<proteinExistence type="predicted"/>
<dbReference type="Pfam" id="PF14898">
    <property type="entry name" value="DUF4491"/>
    <property type="match status" value="1"/>
</dbReference>